<sequence>MPATQNDMMLSKFSKKDSLVLACGVVTFFILAHIGESLFDSSVKVPIGIIIACSCWIISSRER</sequence>
<name>A0A8B6DRK6_MYTGA</name>
<organism evidence="2 3">
    <name type="scientific">Mytilus galloprovincialis</name>
    <name type="common">Mediterranean mussel</name>
    <dbReference type="NCBI Taxonomy" id="29158"/>
    <lineage>
        <taxon>Eukaryota</taxon>
        <taxon>Metazoa</taxon>
        <taxon>Spiralia</taxon>
        <taxon>Lophotrochozoa</taxon>
        <taxon>Mollusca</taxon>
        <taxon>Bivalvia</taxon>
        <taxon>Autobranchia</taxon>
        <taxon>Pteriomorphia</taxon>
        <taxon>Mytilida</taxon>
        <taxon>Mytiloidea</taxon>
        <taxon>Mytilidae</taxon>
        <taxon>Mytilinae</taxon>
        <taxon>Mytilus</taxon>
    </lineage>
</organism>
<feature type="transmembrane region" description="Helical" evidence="1">
    <location>
        <begin position="41"/>
        <end position="59"/>
    </location>
</feature>
<keyword evidence="1" id="KW-0812">Transmembrane</keyword>
<protein>
    <submittedName>
        <fullName evidence="2">Uncharacterized protein</fullName>
    </submittedName>
</protein>
<dbReference type="EMBL" id="UYJE01003834">
    <property type="protein sequence ID" value="VDI22729.1"/>
    <property type="molecule type" value="Genomic_DNA"/>
</dbReference>
<evidence type="ECO:0000313" key="2">
    <source>
        <dbReference type="EMBL" id="VDI22729.1"/>
    </source>
</evidence>
<keyword evidence="1" id="KW-1133">Transmembrane helix</keyword>
<accession>A0A8B6DRK6</accession>
<reference evidence="2" key="1">
    <citation type="submission" date="2018-11" db="EMBL/GenBank/DDBJ databases">
        <authorList>
            <person name="Alioto T."/>
            <person name="Alioto T."/>
        </authorList>
    </citation>
    <scope>NUCLEOTIDE SEQUENCE</scope>
</reference>
<comment type="caution">
    <text evidence="2">The sequence shown here is derived from an EMBL/GenBank/DDBJ whole genome shotgun (WGS) entry which is preliminary data.</text>
</comment>
<dbReference type="Proteomes" id="UP000596742">
    <property type="component" value="Unassembled WGS sequence"/>
</dbReference>
<proteinExistence type="predicted"/>
<evidence type="ECO:0000256" key="1">
    <source>
        <dbReference type="SAM" id="Phobius"/>
    </source>
</evidence>
<keyword evidence="3" id="KW-1185">Reference proteome</keyword>
<feature type="transmembrane region" description="Helical" evidence="1">
    <location>
        <begin position="18"/>
        <end position="35"/>
    </location>
</feature>
<dbReference type="AlphaFoldDB" id="A0A8B6DRK6"/>
<keyword evidence="1" id="KW-0472">Membrane</keyword>
<evidence type="ECO:0000313" key="3">
    <source>
        <dbReference type="Proteomes" id="UP000596742"/>
    </source>
</evidence>
<gene>
    <name evidence="2" type="ORF">MGAL_10B072546</name>
</gene>